<evidence type="ECO:0000313" key="7">
    <source>
        <dbReference type="Proteomes" id="UP001290101"/>
    </source>
</evidence>
<keyword evidence="7" id="KW-1185">Reference proteome</keyword>
<evidence type="ECO:0000259" key="5">
    <source>
        <dbReference type="PROSITE" id="PS51935"/>
    </source>
</evidence>
<dbReference type="InterPro" id="IPR000064">
    <property type="entry name" value="NLP_P60_dom"/>
</dbReference>
<protein>
    <submittedName>
        <fullName evidence="6">NlpC/P60 family protein</fullName>
    </submittedName>
</protein>
<keyword evidence="2" id="KW-0645">Protease</keyword>
<dbReference type="InterPro" id="IPR038765">
    <property type="entry name" value="Papain-like_cys_pep_sf"/>
</dbReference>
<dbReference type="PANTHER" id="PTHR47359">
    <property type="entry name" value="PEPTIDOGLYCAN DL-ENDOPEPTIDASE CWLO"/>
    <property type="match status" value="1"/>
</dbReference>
<evidence type="ECO:0000256" key="2">
    <source>
        <dbReference type="ARBA" id="ARBA00022670"/>
    </source>
</evidence>
<comment type="caution">
    <text evidence="6">The sequence shown here is derived from an EMBL/GenBank/DDBJ whole genome shotgun (WGS) entry which is preliminary data.</text>
</comment>
<evidence type="ECO:0000256" key="3">
    <source>
        <dbReference type="ARBA" id="ARBA00022801"/>
    </source>
</evidence>
<sequence length="100" mass="10793">MATADCIGSQVRPVHRAVSTVAWAAAGVQLAHYTGDQWTAGVAVSRDNLRTGDLVFFYSDHHHVGIYVGNGLIVHAPHTGDVVRMAQMSYMPYSGARRPS</sequence>
<proteinExistence type="inferred from homology"/>
<dbReference type="Gene3D" id="3.90.1720.10">
    <property type="entry name" value="endopeptidase domain like (from Nostoc punctiforme)"/>
    <property type="match status" value="1"/>
</dbReference>
<organism evidence="6 7">
    <name type="scientific">Micromonospora sicca</name>
    <dbReference type="NCBI Taxonomy" id="2202420"/>
    <lineage>
        <taxon>Bacteria</taxon>
        <taxon>Bacillati</taxon>
        <taxon>Actinomycetota</taxon>
        <taxon>Actinomycetes</taxon>
        <taxon>Micromonosporales</taxon>
        <taxon>Micromonosporaceae</taxon>
        <taxon>Micromonospora</taxon>
    </lineage>
</organism>
<reference evidence="6 7" key="1">
    <citation type="submission" date="2023-12" db="EMBL/GenBank/DDBJ databases">
        <title>Micromonospora sp. nov., isolated from Atacama Desert.</title>
        <authorList>
            <person name="Carro L."/>
            <person name="Golinska P."/>
            <person name="Klenk H.-P."/>
            <person name="Goodfellow M."/>
        </authorList>
    </citation>
    <scope>NUCLEOTIDE SEQUENCE [LARGE SCALE GENOMIC DNA]</scope>
    <source>
        <strain evidence="6 7">4G53</strain>
    </source>
</reference>
<feature type="domain" description="NlpC/P60" evidence="5">
    <location>
        <begin position="1"/>
        <end position="100"/>
    </location>
</feature>
<dbReference type="PROSITE" id="PS51935">
    <property type="entry name" value="NLPC_P60"/>
    <property type="match status" value="1"/>
</dbReference>
<dbReference type="InterPro" id="IPR051794">
    <property type="entry name" value="PG_Endopeptidase_C40"/>
</dbReference>
<name>A0ABU5JL66_9ACTN</name>
<accession>A0ABU5JL66</accession>
<dbReference type="Proteomes" id="UP001290101">
    <property type="component" value="Unassembled WGS sequence"/>
</dbReference>
<gene>
    <name evidence="6" type="ORF">U2F25_28510</name>
</gene>
<keyword evidence="3" id="KW-0378">Hydrolase</keyword>
<dbReference type="EMBL" id="JAXOTQ010000045">
    <property type="protein sequence ID" value="MDZ5493365.1"/>
    <property type="molecule type" value="Genomic_DNA"/>
</dbReference>
<dbReference type="PANTHER" id="PTHR47359:SF3">
    <property type="entry name" value="NLP_P60 DOMAIN-CONTAINING PROTEIN-RELATED"/>
    <property type="match status" value="1"/>
</dbReference>
<comment type="similarity">
    <text evidence="1">Belongs to the peptidase C40 family.</text>
</comment>
<keyword evidence="4" id="KW-0788">Thiol protease</keyword>
<evidence type="ECO:0000256" key="4">
    <source>
        <dbReference type="ARBA" id="ARBA00022807"/>
    </source>
</evidence>
<dbReference type="SUPFAM" id="SSF54001">
    <property type="entry name" value="Cysteine proteinases"/>
    <property type="match status" value="1"/>
</dbReference>
<evidence type="ECO:0000256" key="1">
    <source>
        <dbReference type="ARBA" id="ARBA00007074"/>
    </source>
</evidence>
<evidence type="ECO:0000313" key="6">
    <source>
        <dbReference type="EMBL" id="MDZ5493365.1"/>
    </source>
</evidence>
<dbReference type="RefSeq" id="WP_322442959.1">
    <property type="nucleotide sequence ID" value="NZ_JAXOTQ010000045.1"/>
</dbReference>
<dbReference type="Pfam" id="PF00877">
    <property type="entry name" value="NLPC_P60"/>
    <property type="match status" value="1"/>
</dbReference>